<dbReference type="Proteomes" id="UP000093592">
    <property type="component" value="Unassembled WGS sequence"/>
</dbReference>
<proteinExistence type="predicted"/>
<dbReference type="AlphaFoldDB" id="A0A1A2Z0J0"/>
<sequence length="175" mass="18623">MRSAGTIATAMLLAANIFGALGAASPAGATTKEEVALNGTYQVTSNGNMAKINRQYNQEPVVTTTWTLSSTCTSFMSCSGTASSDQGWTAPLILKDGLQWYVTHDVPNWETCEDGTSFTGRQEFYFYPVDPNGTGVVQIGSPVLAGKDKTIGPSGACGQNQWLTIEMPLRLDRIG</sequence>
<feature type="signal peptide" evidence="1">
    <location>
        <begin position="1"/>
        <end position="29"/>
    </location>
</feature>
<dbReference type="EMBL" id="LZKJ01000154">
    <property type="protein sequence ID" value="OBI43153.1"/>
    <property type="molecule type" value="Genomic_DNA"/>
</dbReference>
<evidence type="ECO:0000313" key="2">
    <source>
        <dbReference type="EMBL" id="OBI43153.1"/>
    </source>
</evidence>
<name>A0A1A2Z0J0_9MYCO</name>
<gene>
    <name evidence="2" type="ORF">A5707_05430</name>
</gene>
<dbReference type="OrthoDB" id="4739449at2"/>
<accession>A0A1A2Z0J0</accession>
<evidence type="ECO:0000256" key="1">
    <source>
        <dbReference type="SAM" id="SignalP"/>
    </source>
</evidence>
<organism evidence="2 3">
    <name type="scientific">Mycobacterium kyorinense</name>
    <dbReference type="NCBI Taxonomy" id="487514"/>
    <lineage>
        <taxon>Bacteria</taxon>
        <taxon>Bacillati</taxon>
        <taxon>Actinomycetota</taxon>
        <taxon>Actinomycetes</taxon>
        <taxon>Mycobacteriales</taxon>
        <taxon>Mycobacteriaceae</taxon>
        <taxon>Mycobacterium</taxon>
    </lineage>
</organism>
<dbReference type="RefSeq" id="WP_065015657.1">
    <property type="nucleotide sequence ID" value="NZ_LZKJ01000154.1"/>
</dbReference>
<keyword evidence="1" id="KW-0732">Signal</keyword>
<comment type="caution">
    <text evidence="2">The sequence shown here is derived from an EMBL/GenBank/DDBJ whole genome shotgun (WGS) entry which is preliminary data.</text>
</comment>
<evidence type="ECO:0000313" key="3">
    <source>
        <dbReference type="Proteomes" id="UP000093592"/>
    </source>
</evidence>
<feature type="chain" id="PRO_5008318595" description="Secreted protein" evidence="1">
    <location>
        <begin position="30"/>
        <end position="175"/>
    </location>
</feature>
<protein>
    <recommendedName>
        <fullName evidence="4">Secreted protein</fullName>
    </recommendedName>
</protein>
<reference evidence="3" key="1">
    <citation type="submission" date="2016-06" db="EMBL/GenBank/DDBJ databases">
        <authorList>
            <person name="Sutton G."/>
            <person name="Brinkac L."/>
            <person name="Sanka R."/>
            <person name="Adams M."/>
            <person name="Lau E."/>
            <person name="Sam S."/>
            <person name="Sreng N."/>
            <person name="Him V."/>
            <person name="Kerleguer A."/>
            <person name="Cheng S."/>
        </authorList>
    </citation>
    <scope>NUCLEOTIDE SEQUENCE [LARGE SCALE GENOMIC DNA]</scope>
    <source>
        <strain evidence="3">E861</strain>
    </source>
</reference>
<evidence type="ECO:0008006" key="4">
    <source>
        <dbReference type="Google" id="ProtNLM"/>
    </source>
</evidence>